<dbReference type="EC" id="6.3.2.9" evidence="7 8"/>
<feature type="domain" description="Mur ligase C-terminal" evidence="9">
    <location>
        <begin position="354"/>
        <end position="467"/>
    </location>
</feature>
<proteinExistence type="inferred from homology"/>
<dbReference type="STRING" id="1208921.ST1E_0982"/>
<dbReference type="UniPathway" id="UPA00219"/>
<dbReference type="SUPFAM" id="SSF51984">
    <property type="entry name" value="MurCD N-terminal domain"/>
    <property type="match status" value="1"/>
</dbReference>
<dbReference type="GO" id="GO:0009252">
    <property type="term" value="P:peptidoglycan biosynthetic process"/>
    <property type="evidence" value="ECO:0007669"/>
    <property type="project" value="UniProtKB-UniRule"/>
</dbReference>
<dbReference type="SUPFAM" id="SSF53623">
    <property type="entry name" value="MurD-like peptide ligases, catalytic domain"/>
    <property type="match status" value="1"/>
</dbReference>
<evidence type="ECO:0000256" key="7">
    <source>
        <dbReference type="HAMAP-Rule" id="MF_00639"/>
    </source>
</evidence>
<evidence type="ECO:0000256" key="6">
    <source>
        <dbReference type="ARBA" id="ARBA00022840"/>
    </source>
</evidence>
<evidence type="ECO:0000256" key="5">
    <source>
        <dbReference type="ARBA" id="ARBA00022741"/>
    </source>
</evidence>
<dbReference type="AlphaFoldDB" id="M1M233"/>
<dbReference type="Pfam" id="PF21799">
    <property type="entry name" value="MurD-like_N"/>
    <property type="match status" value="1"/>
</dbReference>
<comment type="function">
    <text evidence="7 8">Cell wall formation. Catalyzes the addition of glutamate to the nucleotide precursor UDP-N-acetylmuramoyl-L-alanine (UMA).</text>
</comment>
<reference evidence="11 12" key="1">
    <citation type="journal article" date="2013" name="Genome Biol. Evol.">
        <title>Genome evolution and phylogenomic analysis of candidatus kinetoplastibacterium, the betaproteobacterial endosymbionts of strigomonas and angomonas.</title>
        <authorList>
            <person name="Alves J.M."/>
            <person name="Serrano M.G."/>
            <person name="Maia da Silva F."/>
            <person name="Voegtly L.J."/>
            <person name="Matveyev A.V."/>
            <person name="Teixeira M.M."/>
            <person name="Camargo E.P."/>
            <person name="Buck G.A."/>
        </authorList>
    </citation>
    <scope>NUCLEOTIDE SEQUENCE [LARGE SCALE GENOMIC DNA]</scope>
    <source>
        <strain evidence="11 12">TCC219</strain>
    </source>
</reference>
<evidence type="ECO:0000256" key="4">
    <source>
        <dbReference type="ARBA" id="ARBA00022598"/>
    </source>
</evidence>
<keyword evidence="6 7" id="KW-0067">ATP-binding</keyword>
<keyword evidence="7 8" id="KW-0961">Cell wall biogenesis/degradation</keyword>
<dbReference type="EMBL" id="CP003806">
    <property type="protein sequence ID" value="AGF49274.1"/>
    <property type="molecule type" value="Genomic_DNA"/>
</dbReference>
<evidence type="ECO:0000313" key="12">
    <source>
        <dbReference type="Proteomes" id="UP000011658"/>
    </source>
</evidence>
<keyword evidence="4 7" id="KW-0436">Ligase</keyword>
<dbReference type="Pfam" id="PF08245">
    <property type="entry name" value="Mur_ligase_M"/>
    <property type="match status" value="1"/>
</dbReference>
<dbReference type="HAMAP" id="MF_00639">
    <property type="entry name" value="MurD"/>
    <property type="match status" value="1"/>
</dbReference>
<dbReference type="Gene3D" id="3.40.50.720">
    <property type="entry name" value="NAD(P)-binding Rossmann-like Domain"/>
    <property type="match status" value="1"/>
</dbReference>
<dbReference type="PATRIC" id="fig|1208921.3.peg.566"/>
<dbReference type="InterPro" id="IPR036565">
    <property type="entry name" value="Mur-like_cat_sf"/>
</dbReference>
<protein>
    <recommendedName>
        <fullName evidence="7 8">UDP-N-acetylmuramoylalanine--D-glutamate ligase</fullName>
        <ecNumber evidence="7 8">6.3.2.9</ecNumber>
    </recommendedName>
    <alternativeName>
        <fullName evidence="7">D-glutamic acid-adding enzyme</fullName>
    </alternativeName>
    <alternativeName>
        <fullName evidence="7">UDP-N-acetylmuramoyl-L-alanyl-D-glutamate synthetase</fullName>
    </alternativeName>
</protein>
<gene>
    <name evidence="7" type="primary">murD</name>
    <name evidence="11" type="ORF">ST1E_0982</name>
</gene>
<evidence type="ECO:0000256" key="1">
    <source>
        <dbReference type="ARBA" id="ARBA00004496"/>
    </source>
</evidence>
<keyword evidence="7 8" id="KW-0132">Cell division</keyword>
<dbReference type="Gene3D" id="3.90.190.20">
    <property type="entry name" value="Mur ligase, C-terminal domain"/>
    <property type="match status" value="1"/>
</dbReference>
<evidence type="ECO:0000256" key="3">
    <source>
        <dbReference type="ARBA" id="ARBA00022490"/>
    </source>
</evidence>
<keyword evidence="7 8" id="KW-0131">Cell cycle</keyword>
<dbReference type="GO" id="GO:0008764">
    <property type="term" value="F:UDP-N-acetylmuramoylalanine-D-glutamate ligase activity"/>
    <property type="evidence" value="ECO:0007669"/>
    <property type="project" value="UniProtKB-UniRule"/>
</dbReference>
<feature type="binding site" evidence="7">
    <location>
        <begin position="136"/>
        <end position="142"/>
    </location>
    <ligand>
        <name>ATP</name>
        <dbReference type="ChEBI" id="CHEBI:30616"/>
    </ligand>
</feature>
<keyword evidence="12" id="KW-1185">Reference proteome</keyword>
<dbReference type="HOGENOM" id="CLU_032540_1_1_4"/>
<dbReference type="PANTHER" id="PTHR43692:SF1">
    <property type="entry name" value="UDP-N-ACETYLMURAMOYLALANINE--D-GLUTAMATE LIGASE"/>
    <property type="match status" value="1"/>
</dbReference>
<dbReference type="GO" id="GO:0005524">
    <property type="term" value="F:ATP binding"/>
    <property type="evidence" value="ECO:0007669"/>
    <property type="project" value="UniProtKB-UniRule"/>
</dbReference>
<dbReference type="GO" id="GO:0005737">
    <property type="term" value="C:cytoplasm"/>
    <property type="evidence" value="ECO:0007669"/>
    <property type="project" value="UniProtKB-SubCell"/>
</dbReference>
<dbReference type="InterPro" id="IPR036615">
    <property type="entry name" value="Mur_ligase_C_dom_sf"/>
</dbReference>
<organism evidence="11 12">
    <name type="scientific">Candidatus Kinetoplastidibacterium galati TCC219</name>
    <dbReference type="NCBI Taxonomy" id="1208921"/>
    <lineage>
        <taxon>Bacteria</taxon>
        <taxon>Pseudomonadati</taxon>
        <taxon>Pseudomonadota</taxon>
        <taxon>Betaproteobacteria</taxon>
        <taxon>Candidatus Kinetoplastidibacterium</taxon>
    </lineage>
</organism>
<comment type="catalytic activity">
    <reaction evidence="7 8">
        <text>UDP-N-acetyl-alpha-D-muramoyl-L-alanine + D-glutamate + ATP = UDP-N-acetyl-alpha-D-muramoyl-L-alanyl-D-glutamate + ADP + phosphate + H(+)</text>
        <dbReference type="Rhea" id="RHEA:16429"/>
        <dbReference type="ChEBI" id="CHEBI:15378"/>
        <dbReference type="ChEBI" id="CHEBI:29986"/>
        <dbReference type="ChEBI" id="CHEBI:30616"/>
        <dbReference type="ChEBI" id="CHEBI:43474"/>
        <dbReference type="ChEBI" id="CHEBI:83898"/>
        <dbReference type="ChEBI" id="CHEBI:83900"/>
        <dbReference type="ChEBI" id="CHEBI:456216"/>
        <dbReference type="EC" id="6.3.2.9"/>
    </reaction>
</comment>
<comment type="subcellular location">
    <subcellularLocation>
        <location evidence="1 7 8">Cytoplasm</location>
    </subcellularLocation>
</comment>
<evidence type="ECO:0000259" key="10">
    <source>
        <dbReference type="Pfam" id="PF08245"/>
    </source>
</evidence>
<evidence type="ECO:0000313" key="11">
    <source>
        <dbReference type="EMBL" id="AGF49274.1"/>
    </source>
</evidence>
<keyword evidence="7 8" id="KW-0573">Peptidoglycan synthesis</keyword>
<keyword evidence="7 8" id="KW-0133">Cell shape</keyword>
<evidence type="ECO:0000256" key="8">
    <source>
        <dbReference type="RuleBase" id="RU003664"/>
    </source>
</evidence>
<accession>M1M233</accession>
<evidence type="ECO:0000259" key="9">
    <source>
        <dbReference type="Pfam" id="PF02875"/>
    </source>
</evidence>
<dbReference type="InterPro" id="IPR005762">
    <property type="entry name" value="MurD"/>
</dbReference>
<comment type="pathway">
    <text evidence="2 7 8">Cell wall biogenesis; peptidoglycan biosynthesis.</text>
</comment>
<dbReference type="SUPFAM" id="SSF53244">
    <property type="entry name" value="MurD-like peptide ligases, peptide-binding domain"/>
    <property type="match status" value="1"/>
</dbReference>
<comment type="similarity">
    <text evidence="7">Belongs to the MurCDEF family.</text>
</comment>
<dbReference type="GO" id="GO:0008360">
    <property type="term" value="P:regulation of cell shape"/>
    <property type="evidence" value="ECO:0007669"/>
    <property type="project" value="UniProtKB-KW"/>
</dbReference>
<dbReference type="KEGG" id="kga:ST1E_0982"/>
<keyword evidence="3 7" id="KW-0963">Cytoplasm</keyword>
<sequence length="494" mass="54845">MYKLDDIKKSTVLILGLGESGCYSAIWYYRQGLRLRIVDTNIKPIGLDKLRSIVNDSYVEYKLGYRDNFRLDLLDGVSLVIISPGLSPNSAVVKNLISSAISVNIEVIGEIEVFARALKYLKYTKNYIPQVLAVTGTNGKTTVTSLTYKIFCNCGISVKCAGNIGPAAIRVLMDVIDEESLPSLWVLELSSFQINYMNSLHPDVSVILNLTQDHIDWHGSKEDYWESKIKLLKLSKIALINRSDPVVLRMSATLGNHIINSFGIDEPTKRNDVGLSLKNHQKWLVNNCKNDYLVNNSTDLNHNNLEYLLPTSSLRIKGMHNILNVLASIQLCKSVGLKVSEALSTLINYTGEPHRIQWVCEINKINYVDDSKSTNVASTIAALESIESKSVLILGGLGKNQDFLPLIPGLVNHARAIVLIGVASLEIADLLSKTSLIYRFSHDMKEAVEISSRLAHPGDTVLLSPACSSFDMFNGYAHRGKVFTDCVRSMLLRK</sequence>
<dbReference type="Pfam" id="PF02875">
    <property type="entry name" value="Mur_ligase_C"/>
    <property type="match status" value="1"/>
</dbReference>
<dbReference type="InterPro" id="IPR013221">
    <property type="entry name" value="Mur_ligase_cen"/>
</dbReference>
<dbReference type="Proteomes" id="UP000011658">
    <property type="component" value="Chromosome"/>
</dbReference>
<dbReference type="GO" id="GO:0051301">
    <property type="term" value="P:cell division"/>
    <property type="evidence" value="ECO:0007669"/>
    <property type="project" value="UniProtKB-KW"/>
</dbReference>
<dbReference type="InterPro" id="IPR004101">
    <property type="entry name" value="Mur_ligase_C"/>
</dbReference>
<evidence type="ECO:0000256" key="2">
    <source>
        <dbReference type="ARBA" id="ARBA00004752"/>
    </source>
</evidence>
<dbReference type="NCBIfam" id="TIGR01087">
    <property type="entry name" value="murD"/>
    <property type="match status" value="1"/>
</dbReference>
<dbReference type="eggNOG" id="COG0771">
    <property type="taxonomic scope" value="Bacteria"/>
</dbReference>
<dbReference type="OrthoDB" id="9809796at2"/>
<dbReference type="PANTHER" id="PTHR43692">
    <property type="entry name" value="UDP-N-ACETYLMURAMOYLALANINE--D-GLUTAMATE LIGASE"/>
    <property type="match status" value="1"/>
</dbReference>
<dbReference type="GO" id="GO:0071555">
    <property type="term" value="P:cell wall organization"/>
    <property type="evidence" value="ECO:0007669"/>
    <property type="project" value="UniProtKB-KW"/>
</dbReference>
<keyword evidence="5 7" id="KW-0547">Nucleotide-binding</keyword>
<dbReference type="RefSeq" id="WP_015389758.1">
    <property type="nucleotide sequence ID" value="NC_020284.1"/>
</dbReference>
<dbReference type="Gene3D" id="3.40.1190.10">
    <property type="entry name" value="Mur-like, catalytic domain"/>
    <property type="match status" value="1"/>
</dbReference>
<name>M1M233_9PROT</name>
<feature type="domain" description="Mur ligase central" evidence="10">
    <location>
        <begin position="134"/>
        <end position="331"/>
    </location>
</feature>